<keyword evidence="1" id="KW-0812">Transmembrane</keyword>
<name>A0A5C6QS40_9GAMM</name>
<dbReference type="OrthoDB" id="8481133at2"/>
<accession>A0A5C6QS40</accession>
<reference evidence="2 3" key="1">
    <citation type="submission" date="2019-07" db="EMBL/GenBank/DDBJ databases">
        <title>Genomes of sea-ice associated Colwellia species.</title>
        <authorList>
            <person name="Bowman J.P."/>
        </authorList>
    </citation>
    <scope>NUCLEOTIDE SEQUENCE [LARGE SCALE GENOMIC DNA]</scope>
    <source>
        <strain evidence="2 3">ACAM 459</strain>
    </source>
</reference>
<organism evidence="2 3">
    <name type="scientific">Colwellia demingiae</name>
    <dbReference type="NCBI Taxonomy" id="89401"/>
    <lineage>
        <taxon>Bacteria</taxon>
        <taxon>Pseudomonadati</taxon>
        <taxon>Pseudomonadota</taxon>
        <taxon>Gammaproteobacteria</taxon>
        <taxon>Alteromonadales</taxon>
        <taxon>Colwelliaceae</taxon>
        <taxon>Colwellia</taxon>
    </lineage>
</organism>
<evidence type="ECO:0000313" key="3">
    <source>
        <dbReference type="Proteomes" id="UP000321822"/>
    </source>
</evidence>
<comment type="caution">
    <text evidence="2">The sequence shown here is derived from an EMBL/GenBank/DDBJ whole genome shotgun (WGS) entry which is preliminary data.</text>
</comment>
<sequence>MATVMSGCIMATQYNIRDIIFLSAWRDAFFFAWPIAFPTAFFIQPLVQRLVNKLLPKK</sequence>
<keyword evidence="1" id="KW-1133">Transmembrane helix</keyword>
<dbReference type="Pfam" id="PF11391">
    <property type="entry name" value="DUF2798"/>
    <property type="match status" value="1"/>
</dbReference>
<proteinExistence type="predicted"/>
<evidence type="ECO:0000256" key="1">
    <source>
        <dbReference type="SAM" id="Phobius"/>
    </source>
</evidence>
<dbReference type="RefSeq" id="WP_146781814.1">
    <property type="nucleotide sequence ID" value="NZ_VOLT01000001.1"/>
</dbReference>
<dbReference type="InterPro" id="IPR021529">
    <property type="entry name" value="DUF2798"/>
</dbReference>
<keyword evidence="3" id="KW-1185">Reference proteome</keyword>
<dbReference type="AlphaFoldDB" id="A0A5C6QS40"/>
<dbReference type="Proteomes" id="UP000321822">
    <property type="component" value="Unassembled WGS sequence"/>
</dbReference>
<dbReference type="EMBL" id="VOLT01000001">
    <property type="protein sequence ID" value="TWX71669.1"/>
    <property type="molecule type" value="Genomic_DNA"/>
</dbReference>
<gene>
    <name evidence="2" type="ORF">ESZ36_00065</name>
</gene>
<feature type="transmembrane region" description="Helical" evidence="1">
    <location>
        <begin position="28"/>
        <end position="47"/>
    </location>
</feature>
<keyword evidence="1" id="KW-0472">Membrane</keyword>
<evidence type="ECO:0000313" key="2">
    <source>
        <dbReference type="EMBL" id="TWX71669.1"/>
    </source>
</evidence>
<protein>
    <submittedName>
        <fullName evidence="2">DUF2798 domain-containing protein</fullName>
    </submittedName>
</protein>